<feature type="region of interest" description="Disordered" evidence="1">
    <location>
        <begin position="37"/>
        <end position="64"/>
    </location>
</feature>
<dbReference type="AlphaFoldDB" id="A0A9N9GNI9"/>
<keyword evidence="3" id="KW-1185">Reference proteome</keyword>
<evidence type="ECO:0000313" key="2">
    <source>
        <dbReference type="EMBL" id="CAG8623366.1"/>
    </source>
</evidence>
<evidence type="ECO:0000256" key="1">
    <source>
        <dbReference type="SAM" id="MobiDB-lite"/>
    </source>
</evidence>
<proteinExistence type="predicted"/>
<accession>A0A9N9GNI9</accession>
<gene>
    <name evidence="2" type="ORF">PBRASI_LOCUS8837</name>
</gene>
<dbReference type="Proteomes" id="UP000789739">
    <property type="component" value="Unassembled WGS sequence"/>
</dbReference>
<dbReference type="EMBL" id="CAJVPI010001693">
    <property type="protein sequence ID" value="CAG8623366.1"/>
    <property type="molecule type" value="Genomic_DNA"/>
</dbReference>
<reference evidence="2" key="1">
    <citation type="submission" date="2021-06" db="EMBL/GenBank/DDBJ databases">
        <authorList>
            <person name="Kallberg Y."/>
            <person name="Tangrot J."/>
            <person name="Rosling A."/>
        </authorList>
    </citation>
    <scope>NUCLEOTIDE SEQUENCE</scope>
    <source>
        <strain evidence="2">BR232B</strain>
    </source>
</reference>
<name>A0A9N9GNI9_9GLOM</name>
<sequence length="64" mass="7233">MKSIRNDTEWDAIYSTDTIPLLITERCSSTLLSVDEFSERRNRSTRVPPLGHGDSGQPNLEINV</sequence>
<protein>
    <submittedName>
        <fullName evidence="2">245_t:CDS:1</fullName>
    </submittedName>
</protein>
<evidence type="ECO:0000313" key="3">
    <source>
        <dbReference type="Proteomes" id="UP000789739"/>
    </source>
</evidence>
<organism evidence="2 3">
    <name type="scientific">Paraglomus brasilianum</name>
    <dbReference type="NCBI Taxonomy" id="144538"/>
    <lineage>
        <taxon>Eukaryota</taxon>
        <taxon>Fungi</taxon>
        <taxon>Fungi incertae sedis</taxon>
        <taxon>Mucoromycota</taxon>
        <taxon>Glomeromycotina</taxon>
        <taxon>Glomeromycetes</taxon>
        <taxon>Paraglomerales</taxon>
        <taxon>Paraglomeraceae</taxon>
        <taxon>Paraglomus</taxon>
    </lineage>
</organism>
<comment type="caution">
    <text evidence="2">The sequence shown here is derived from an EMBL/GenBank/DDBJ whole genome shotgun (WGS) entry which is preliminary data.</text>
</comment>